<dbReference type="PROSITE" id="PS51352">
    <property type="entry name" value="THIOREDOXIN_2"/>
    <property type="match status" value="1"/>
</dbReference>
<keyword evidence="4" id="KW-0676">Redox-active center</keyword>
<evidence type="ECO:0000256" key="4">
    <source>
        <dbReference type="ARBA" id="ARBA00023284"/>
    </source>
</evidence>
<dbReference type="AlphaFoldDB" id="A0A222FJN4"/>
<dbReference type="RefSeq" id="WP_094059890.1">
    <property type="nucleotide sequence ID" value="NZ_CP022530.1"/>
</dbReference>
<feature type="signal peptide" evidence="5">
    <location>
        <begin position="1"/>
        <end position="26"/>
    </location>
</feature>
<gene>
    <name evidence="7" type="ORF">CHH28_08425</name>
</gene>
<organism evidence="7 8">
    <name type="scientific">Bacterioplanes sanyensis</name>
    <dbReference type="NCBI Taxonomy" id="1249553"/>
    <lineage>
        <taxon>Bacteria</taxon>
        <taxon>Pseudomonadati</taxon>
        <taxon>Pseudomonadota</taxon>
        <taxon>Gammaproteobacteria</taxon>
        <taxon>Oceanospirillales</taxon>
        <taxon>Oceanospirillaceae</taxon>
        <taxon>Bacterioplanes</taxon>
    </lineage>
</organism>
<dbReference type="SUPFAM" id="SSF52833">
    <property type="entry name" value="Thioredoxin-like"/>
    <property type="match status" value="1"/>
</dbReference>
<keyword evidence="3" id="KW-1015">Disulfide bond</keyword>
<keyword evidence="2" id="KW-0201">Cytochrome c-type biogenesis</keyword>
<dbReference type="KEGG" id="bsan:CHH28_08425"/>
<accession>A0A222FJN4</accession>
<dbReference type="CDD" id="cd02966">
    <property type="entry name" value="TlpA_like_family"/>
    <property type="match status" value="1"/>
</dbReference>
<dbReference type="GO" id="GO:0016209">
    <property type="term" value="F:antioxidant activity"/>
    <property type="evidence" value="ECO:0007669"/>
    <property type="project" value="InterPro"/>
</dbReference>
<name>A0A222FJN4_9GAMM</name>
<dbReference type="Gene3D" id="3.40.30.10">
    <property type="entry name" value="Glutaredoxin"/>
    <property type="match status" value="1"/>
</dbReference>
<comment type="subcellular location">
    <subcellularLocation>
        <location evidence="1">Cell envelope</location>
    </subcellularLocation>
</comment>
<evidence type="ECO:0000256" key="1">
    <source>
        <dbReference type="ARBA" id="ARBA00004196"/>
    </source>
</evidence>
<evidence type="ECO:0000313" key="7">
    <source>
        <dbReference type="EMBL" id="ASP38704.1"/>
    </source>
</evidence>
<dbReference type="InterPro" id="IPR050553">
    <property type="entry name" value="Thioredoxin_ResA/DsbE_sf"/>
</dbReference>
<dbReference type="OrthoDB" id="9799347at2"/>
<reference evidence="7 8" key="1">
    <citation type="submission" date="2017-07" db="EMBL/GenBank/DDBJ databases">
        <title>Annotated genome sequence of Bacterioplanes sanyensis isolated from Red Sea.</title>
        <authorList>
            <person name="Rehman Z.U."/>
        </authorList>
    </citation>
    <scope>NUCLEOTIDE SEQUENCE [LARGE SCALE GENOMIC DNA]</scope>
    <source>
        <strain evidence="7 8">NV9</strain>
    </source>
</reference>
<dbReference type="GO" id="GO:0030313">
    <property type="term" value="C:cell envelope"/>
    <property type="evidence" value="ECO:0007669"/>
    <property type="project" value="UniProtKB-SubCell"/>
</dbReference>
<keyword evidence="8" id="KW-1185">Reference proteome</keyword>
<dbReference type="InterPro" id="IPR013766">
    <property type="entry name" value="Thioredoxin_domain"/>
</dbReference>
<proteinExistence type="predicted"/>
<protein>
    <recommendedName>
        <fullName evidence="6">Thioredoxin domain-containing protein</fullName>
    </recommendedName>
</protein>
<dbReference type="PANTHER" id="PTHR42852:SF6">
    <property type="entry name" value="THIOL:DISULFIDE INTERCHANGE PROTEIN DSBE"/>
    <property type="match status" value="1"/>
</dbReference>
<dbReference type="Pfam" id="PF00578">
    <property type="entry name" value="AhpC-TSA"/>
    <property type="match status" value="1"/>
</dbReference>
<dbReference type="GO" id="GO:0017004">
    <property type="term" value="P:cytochrome complex assembly"/>
    <property type="evidence" value="ECO:0007669"/>
    <property type="project" value="UniProtKB-KW"/>
</dbReference>
<sequence>MRMYSMMSSVNSWVLALTLTSGVAMAAPQAGDAAPDFKATTIDGEVFDLSDYRGKQPVYLKFWATWCSYCKAEMPHLKHIREQYDDLVVMTVNIGLNDSVSNINQLYQQQGYGLPTVFDSDGKLTRLYGVVGTPHSVLIDRHGDIVLRTFQAGDQLDQMLKQVNQPLMSRTDRLRAQR</sequence>
<dbReference type="InterPro" id="IPR000866">
    <property type="entry name" value="AhpC/TSA"/>
</dbReference>
<dbReference type="Proteomes" id="UP000202440">
    <property type="component" value="Chromosome"/>
</dbReference>
<dbReference type="GO" id="GO:0016491">
    <property type="term" value="F:oxidoreductase activity"/>
    <property type="evidence" value="ECO:0007669"/>
    <property type="project" value="InterPro"/>
</dbReference>
<evidence type="ECO:0000256" key="3">
    <source>
        <dbReference type="ARBA" id="ARBA00023157"/>
    </source>
</evidence>
<evidence type="ECO:0000256" key="5">
    <source>
        <dbReference type="SAM" id="SignalP"/>
    </source>
</evidence>
<keyword evidence="5" id="KW-0732">Signal</keyword>
<dbReference type="EMBL" id="CP022530">
    <property type="protein sequence ID" value="ASP38704.1"/>
    <property type="molecule type" value="Genomic_DNA"/>
</dbReference>
<feature type="domain" description="Thioredoxin" evidence="6">
    <location>
        <begin position="28"/>
        <end position="165"/>
    </location>
</feature>
<evidence type="ECO:0000259" key="6">
    <source>
        <dbReference type="PROSITE" id="PS51352"/>
    </source>
</evidence>
<evidence type="ECO:0000256" key="2">
    <source>
        <dbReference type="ARBA" id="ARBA00022748"/>
    </source>
</evidence>
<evidence type="ECO:0000313" key="8">
    <source>
        <dbReference type="Proteomes" id="UP000202440"/>
    </source>
</evidence>
<dbReference type="InterPro" id="IPR036249">
    <property type="entry name" value="Thioredoxin-like_sf"/>
</dbReference>
<feature type="chain" id="PRO_5013121276" description="Thioredoxin domain-containing protein" evidence="5">
    <location>
        <begin position="27"/>
        <end position="178"/>
    </location>
</feature>
<dbReference type="PANTHER" id="PTHR42852">
    <property type="entry name" value="THIOL:DISULFIDE INTERCHANGE PROTEIN DSBE"/>
    <property type="match status" value="1"/>
</dbReference>